<evidence type="ECO:0000256" key="2">
    <source>
        <dbReference type="ARBA" id="ARBA00029447"/>
    </source>
</evidence>
<feature type="domain" description="Methyl-accepting transducer" evidence="5">
    <location>
        <begin position="214"/>
        <end position="471"/>
    </location>
</feature>
<evidence type="ECO:0000256" key="1">
    <source>
        <dbReference type="ARBA" id="ARBA00022500"/>
    </source>
</evidence>
<evidence type="ECO:0000256" key="3">
    <source>
        <dbReference type="PROSITE-ProRule" id="PRU00284"/>
    </source>
</evidence>
<dbReference type="SUPFAM" id="SSF58104">
    <property type="entry name" value="Methyl-accepting chemotaxis protein (MCP) signaling domain"/>
    <property type="match status" value="1"/>
</dbReference>
<feature type="transmembrane region" description="Helical" evidence="4">
    <location>
        <begin position="77"/>
        <end position="95"/>
    </location>
</feature>
<evidence type="ECO:0000313" key="6">
    <source>
        <dbReference type="EMBL" id="PNV72247.1"/>
    </source>
</evidence>
<organism evidence="6 7">
    <name type="scientific">Leptospira inadai serovar Lyme</name>
    <dbReference type="NCBI Taxonomy" id="293084"/>
    <lineage>
        <taxon>Bacteria</taxon>
        <taxon>Pseudomonadati</taxon>
        <taxon>Spirochaetota</taxon>
        <taxon>Spirochaetia</taxon>
        <taxon>Leptospirales</taxon>
        <taxon>Leptospiraceae</taxon>
        <taxon>Leptospira</taxon>
    </lineage>
</organism>
<comment type="similarity">
    <text evidence="2">Belongs to the methyl-accepting chemotaxis (MCP) protein family.</text>
</comment>
<evidence type="ECO:0000313" key="7">
    <source>
        <dbReference type="Proteomes" id="UP000094669"/>
    </source>
</evidence>
<accession>A0ABX4YDC6</accession>
<dbReference type="EMBL" id="MCRM02000034">
    <property type="protein sequence ID" value="PNV72247.1"/>
    <property type="molecule type" value="Genomic_DNA"/>
</dbReference>
<keyword evidence="1" id="KW-0145">Chemotaxis</keyword>
<dbReference type="Gene3D" id="1.10.287.950">
    <property type="entry name" value="Methyl-accepting chemotaxis protein"/>
    <property type="match status" value="1"/>
</dbReference>
<proteinExistence type="inferred from homology"/>
<dbReference type="PANTHER" id="PTHR43531">
    <property type="entry name" value="PROTEIN ICFG"/>
    <property type="match status" value="1"/>
</dbReference>
<feature type="transmembrane region" description="Helical" evidence="4">
    <location>
        <begin position="51"/>
        <end position="70"/>
    </location>
</feature>
<evidence type="ECO:0000259" key="5">
    <source>
        <dbReference type="PROSITE" id="PS50111"/>
    </source>
</evidence>
<keyword evidence="7" id="KW-1185">Reference proteome</keyword>
<dbReference type="Pfam" id="PF00015">
    <property type="entry name" value="MCPsignal"/>
    <property type="match status" value="1"/>
</dbReference>
<dbReference type="PROSITE" id="PS50111">
    <property type="entry name" value="CHEMOTAXIS_TRANSDUC_2"/>
    <property type="match status" value="1"/>
</dbReference>
<feature type="transmembrane region" description="Helical" evidence="4">
    <location>
        <begin position="27"/>
        <end position="45"/>
    </location>
</feature>
<evidence type="ECO:0000256" key="4">
    <source>
        <dbReference type="SAM" id="Phobius"/>
    </source>
</evidence>
<reference evidence="6" key="1">
    <citation type="submission" date="2018-01" db="EMBL/GenBank/DDBJ databases">
        <title>Genomic characterization of Leptospira inadai serogroup Lyme isolated from captured rat in Brazil and comparative analysis with human reference strain.</title>
        <authorList>
            <person name="Moreno L.Z."/>
            <person name="Loureiro A.P."/>
            <person name="Miraglia F."/>
            <person name="Kremer F.S."/>
            <person name="Eslabao M.R."/>
            <person name="Dellagostin O.A."/>
            <person name="Lilenbaum W."/>
            <person name="Moreno A.M."/>
        </authorList>
    </citation>
    <scope>NUCLEOTIDE SEQUENCE [LARGE SCALE GENOMIC DNA]</scope>
    <source>
        <strain evidence="6">M34/99</strain>
    </source>
</reference>
<dbReference type="InterPro" id="IPR004089">
    <property type="entry name" value="MCPsignal_dom"/>
</dbReference>
<gene>
    <name evidence="6" type="ORF">BES34_019845</name>
</gene>
<comment type="caution">
    <text evidence="6">The sequence shown here is derived from an EMBL/GenBank/DDBJ whole genome shotgun (WGS) entry which is preliminary data.</text>
</comment>
<keyword evidence="4" id="KW-1133">Transmembrane helix</keyword>
<keyword evidence="4" id="KW-0472">Membrane</keyword>
<keyword evidence="4" id="KW-0812">Transmembrane</keyword>
<keyword evidence="3" id="KW-0807">Transducer</keyword>
<protein>
    <submittedName>
        <fullName evidence="6">Chemotaxis protein</fullName>
    </submittedName>
</protein>
<name>A0ABX4YDC6_9LEPT</name>
<dbReference type="PANTHER" id="PTHR43531:SF11">
    <property type="entry name" value="METHYL-ACCEPTING CHEMOTAXIS PROTEIN 3"/>
    <property type="match status" value="1"/>
</dbReference>
<dbReference type="SMART" id="SM00283">
    <property type="entry name" value="MA"/>
    <property type="match status" value="1"/>
</dbReference>
<dbReference type="RefSeq" id="WP_010412459.1">
    <property type="nucleotide sequence ID" value="NZ_MCRM02000034.1"/>
</dbReference>
<sequence length="514" mass="57313">MKSSGNSDFYSIARDQFNREIRKVDRFFYILLLSHVPVVFLFSIKFGSWKFVAVSSIVISVSATIGFLLLRGHYLLRLLNSVLIMLWSAVLIQSQYGSIEMHFHIFGALAFLLLYRDWKALLPGALYIAVHHGLLSYCQSINAKIFDIPLVVFNYGYGWDIVFTHAVFVVFETGILIYYAVRFKKEFLSQAESLLALSDLRKSNHSIQAEVRDRSQSVNQILENLVISSGFVAEKTTDQADSLAEIDSSMTEISDSIMNISASALTQIQATHALGSSFQNLEESFDKMKGQLLSTKNLFETTWNHARESEKSLQAIEKSIERIETSSSETAAKLSTITDIADKVNLLALNASIEAARAGEHGRGFAVVADEISKLADQTGRTIKEIFRLVKNGTEEMSKNTEIVQTGTKTISLILSDVDSVRESLNKFVSILGIQSEAINTVSSAHGKVDQIAEVIRRATEEEKRGLEEIRLLLDKIQSSNSFISQQASASADQTKECKELSTSLQRKVEEFQA</sequence>
<feature type="transmembrane region" description="Helical" evidence="4">
    <location>
        <begin position="162"/>
        <end position="181"/>
    </location>
</feature>
<dbReference type="Proteomes" id="UP000094669">
    <property type="component" value="Unassembled WGS sequence"/>
</dbReference>
<dbReference type="InterPro" id="IPR051310">
    <property type="entry name" value="MCP_chemotaxis"/>
</dbReference>